<dbReference type="EMBL" id="JANPWB010000005">
    <property type="protein sequence ID" value="KAJ1185821.1"/>
    <property type="molecule type" value="Genomic_DNA"/>
</dbReference>
<evidence type="ECO:0000313" key="2">
    <source>
        <dbReference type="EMBL" id="KAJ1185821.1"/>
    </source>
</evidence>
<evidence type="ECO:0000256" key="1">
    <source>
        <dbReference type="SAM" id="MobiDB-lite"/>
    </source>
</evidence>
<proteinExistence type="predicted"/>
<organism evidence="2 3">
    <name type="scientific">Pleurodeles waltl</name>
    <name type="common">Iberian ribbed newt</name>
    <dbReference type="NCBI Taxonomy" id="8319"/>
    <lineage>
        <taxon>Eukaryota</taxon>
        <taxon>Metazoa</taxon>
        <taxon>Chordata</taxon>
        <taxon>Craniata</taxon>
        <taxon>Vertebrata</taxon>
        <taxon>Euteleostomi</taxon>
        <taxon>Amphibia</taxon>
        <taxon>Batrachia</taxon>
        <taxon>Caudata</taxon>
        <taxon>Salamandroidea</taxon>
        <taxon>Salamandridae</taxon>
        <taxon>Pleurodelinae</taxon>
        <taxon>Pleurodeles</taxon>
    </lineage>
</organism>
<sequence>MWGVTLLPVSEASEPESDPDVCNASSSLPLQCTYRLDTGAIFEEVRSFSSDSRQQAPTTRVLDPLPSDSPDEAGVRSNTGALSVDPEHRGRQLPRLGHHFVAIGRGRHAEASAS</sequence>
<feature type="compositionally biased region" description="Polar residues" evidence="1">
    <location>
        <begin position="47"/>
        <end position="58"/>
    </location>
</feature>
<comment type="caution">
    <text evidence="2">The sequence shown here is derived from an EMBL/GenBank/DDBJ whole genome shotgun (WGS) entry which is preliminary data.</text>
</comment>
<gene>
    <name evidence="2" type="ORF">NDU88_002608</name>
</gene>
<evidence type="ECO:0000313" key="3">
    <source>
        <dbReference type="Proteomes" id="UP001066276"/>
    </source>
</evidence>
<feature type="region of interest" description="Disordered" evidence="1">
    <location>
        <begin position="47"/>
        <end position="96"/>
    </location>
</feature>
<protein>
    <submittedName>
        <fullName evidence="2">Uncharacterized protein</fullName>
    </submittedName>
</protein>
<feature type="region of interest" description="Disordered" evidence="1">
    <location>
        <begin position="1"/>
        <end position="23"/>
    </location>
</feature>
<accession>A0AAV7UB08</accession>
<name>A0AAV7UB08_PLEWA</name>
<dbReference type="Proteomes" id="UP001066276">
    <property type="component" value="Chromosome 3_1"/>
</dbReference>
<dbReference type="AlphaFoldDB" id="A0AAV7UB08"/>
<keyword evidence="3" id="KW-1185">Reference proteome</keyword>
<reference evidence="2" key="1">
    <citation type="journal article" date="2022" name="bioRxiv">
        <title>Sequencing and chromosome-scale assembly of the giantPleurodeles waltlgenome.</title>
        <authorList>
            <person name="Brown T."/>
            <person name="Elewa A."/>
            <person name="Iarovenko S."/>
            <person name="Subramanian E."/>
            <person name="Araus A.J."/>
            <person name="Petzold A."/>
            <person name="Susuki M."/>
            <person name="Suzuki K.-i.T."/>
            <person name="Hayashi T."/>
            <person name="Toyoda A."/>
            <person name="Oliveira C."/>
            <person name="Osipova E."/>
            <person name="Leigh N.D."/>
            <person name="Simon A."/>
            <person name="Yun M.H."/>
        </authorList>
    </citation>
    <scope>NUCLEOTIDE SEQUENCE</scope>
    <source>
        <strain evidence="2">20211129_DDA</strain>
        <tissue evidence="2">Liver</tissue>
    </source>
</reference>